<dbReference type="AlphaFoldDB" id="A0A699GSQ1"/>
<sequence length="633" mass="72363">MGTLVSNLLVSSDGLMDVPVEMGELIPSMNSPRVVVVDPKQLYTKLSRVPVWDAIINRSSRAGPCLVIGDVNLIGELSDKVRACPFQSLLHKPIIGIDHAPLIYCSHPTNNKKKSRFRFESMWTTHIECENTIQGSWPNFEVCNQLPSIKHKLSSCASKLKRWSQNTFGNNRYKIENLTRDIKIVQTLPHTPSNFYKQRMLLQELETIWLREEMFCHQRSRVNWLKYGDCNSRFFHVYAIQRGQKNKISRLKTSQGEWVYDNGEVQRLVRDHFGSIFTTNGARNYEEVISVLNPVVSETMNLQLQSPITYSKIHKATKQLEGLKAPEFIVNGDSIGFIKPQRGLRQGDPISPYLFIIVADVLSRQISKTMALGSLSGIKMDRACPVVSHILFSDDFLFFLKASHAECSAITRILDSYCQVLGQTINFEKSSSFFSPNTPAEKLLSQSGREVLIKSVIQAIPSYAMQCFLLPRNLLDKLMMIWQLLTLLFLLNKGGSSLVSPDAFWGRMLKGVYFPHSNFLVAKRGSRPSWLWNSLLYGRDLLLQGVRWHVGNGKNISFWTQKWVPFTDDFYIHSPRGPFHNNISVLEFIEAQEWNTRMLREHIFAKEVDMVLTIPISKTGSPDKLIWHFDSKG</sequence>
<dbReference type="GO" id="GO:0003964">
    <property type="term" value="F:RNA-directed DNA polymerase activity"/>
    <property type="evidence" value="ECO:0007669"/>
    <property type="project" value="UniProtKB-KW"/>
</dbReference>
<organism evidence="2">
    <name type="scientific">Tanacetum cinerariifolium</name>
    <name type="common">Dalmatian daisy</name>
    <name type="synonym">Chrysanthemum cinerariifolium</name>
    <dbReference type="NCBI Taxonomy" id="118510"/>
    <lineage>
        <taxon>Eukaryota</taxon>
        <taxon>Viridiplantae</taxon>
        <taxon>Streptophyta</taxon>
        <taxon>Embryophyta</taxon>
        <taxon>Tracheophyta</taxon>
        <taxon>Spermatophyta</taxon>
        <taxon>Magnoliopsida</taxon>
        <taxon>eudicotyledons</taxon>
        <taxon>Gunneridae</taxon>
        <taxon>Pentapetalae</taxon>
        <taxon>asterids</taxon>
        <taxon>campanulids</taxon>
        <taxon>Asterales</taxon>
        <taxon>Asteraceae</taxon>
        <taxon>Asteroideae</taxon>
        <taxon>Anthemideae</taxon>
        <taxon>Anthemidinae</taxon>
        <taxon>Tanacetum</taxon>
    </lineage>
</organism>
<comment type="caution">
    <text evidence="2">The sequence shown here is derived from an EMBL/GenBank/DDBJ whole genome shotgun (WGS) entry which is preliminary data.</text>
</comment>
<dbReference type="SUPFAM" id="SSF56672">
    <property type="entry name" value="DNA/RNA polymerases"/>
    <property type="match status" value="1"/>
</dbReference>
<dbReference type="InterPro" id="IPR043502">
    <property type="entry name" value="DNA/RNA_pol_sf"/>
</dbReference>
<dbReference type="PANTHER" id="PTHR33116:SF86">
    <property type="entry name" value="REVERSE TRANSCRIPTASE DOMAIN-CONTAINING PROTEIN"/>
    <property type="match status" value="1"/>
</dbReference>
<dbReference type="EMBL" id="BKCJ010046355">
    <property type="protein sequence ID" value="GEW13357.1"/>
    <property type="molecule type" value="Genomic_DNA"/>
</dbReference>
<feature type="domain" description="Reverse transcriptase" evidence="1">
    <location>
        <begin position="323"/>
        <end position="433"/>
    </location>
</feature>
<reference evidence="2" key="1">
    <citation type="journal article" date="2019" name="Sci. Rep.">
        <title>Draft genome of Tanacetum cinerariifolium, the natural source of mosquito coil.</title>
        <authorList>
            <person name="Yamashiro T."/>
            <person name="Shiraishi A."/>
            <person name="Satake H."/>
            <person name="Nakayama K."/>
        </authorList>
    </citation>
    <scope>NUCLEOTIDE SEQUENCE</scope>
</reference>
<dbReference type="Pfam" id="PF00078">
    <property type="entry name" value="RVT_1"/>
    <property type="match status" value="1"/>
</dbReference>
<evidence type="ECO:0000313" key="2">
    <source>
        <dbReference type="EMBL" id="GEW13357.1"/>
    </source>
</evidence>
<protein>
    <submittedName>
        <fullName evidence="2">Reverse transcriptase</fullName>
    </submittedName>
</protein>
<dbReference type="PANTHER" id="PTHR33116">
    <property type="entry name" value="REVERSE TRANSCRIPTASE ZINC-BINDING DOMAIN-CONTAINING PROTEIN-RELATED-RELATED"/>
    <property type="match status" value="1"/>
</dbReference>
<accession>A0A699GSQ1</accession>
<evidence type="ECO:0000259" key="1">
    <source>
        <dbReference type="Pfam" id="PF00078"/>
    </source>
</evidence>
<keyword evidence="2" id="KW-0695">RNA-directed DNA polymerase</keyword>
<gene>
    <name evidence="2" type="ORF">Tci_185333</name>
</gene>
<keyword evidence="2" id="KW-0808">Transferase</keyword>
<proteinExistence type="predicted"/>
<name>A0A699GSQ1_TANCI</name>
<dbReference type="InterPro" id="IPR000477">
    <property type="entry name" value="RT_dom"/>
</dbReference>
<keyword evidence="2" id="KW-0548">Nucleotidyltransferase</keyword>